<keyword evidence="1" id="KW-0812">Transmembrane</keyword>
<name>A0ABX2IF30_9RHOO</name>
<feature type="transmembrane region" description="Helical" evidence="1">
    <location>
        <begin position="237"/>
        <end position="260"/>
    </location>
</feature>
<dbReference type="Proteomes" id="UP000778523">
    <property type="component" value="Unassembled WGS sequence"/>
</dbReference>
<organism evidence="3 4">
    <name type="scientific">Uliginosibacterium aquaticum</name>
    <dbReference type="NCBI Taxonomy" id="2731212"/>
    <lineage>
        <taxon>Bacteria</taxon>
        <taxon>Pseudomonadati</taxon>
        <taxon>Pseudomonadota</taxon>
        <taxon>Betaproteobacteria</taxon>
        <taxon>Rhodocyclales</taxon>
        <taxon>Zoogloeaceae</taxon>
        <taxon>Uliginosibacterium</taxon>
    </lineage>
</organism>
<feature type="domain" description="Cytochrome c assembly protein" evidence="2">
    <location>
        <begin position="39"/>
        <end position="263"/>
    </location>
</feature>
<feature type="transmembrane region" description="Helical" evidence="1">
    <location>
        <begin position="121"/>
        <end position="146"/>
    </location>
</feature>
<reference evidence="3 4" key="1">
    <citation type="submission" date="2020-06" db="EMBL/GenBank/DDBJ databases">
        <title>Draft genome of Uliginosibacterium sp. IMCC34675.</title>
        <authorList>
            <person name="Song J."/>
        </authorList>
    </citation>
    <scope>NUCLEOTIDE SEQUENCE [LARGE SCALE GENOMIC DNA]</scope>
    <source>
        <strain evidence="3 4">IMCC34675</strain>
    </source>
</reference>
<evidence type="ECO:0000313" key="3">
    <source>
        <dbReference type="EMBL" id="NSL55274.1"/>
    </source>
</evidence>
<evidence type="ECO:0000256" key="1">
    <source>
        <dbReference type="SAM" id="Phobius"/>
    </source>
</evidence>
<proteinExistence type="predicted"/>
<feature type="transmembrane region" description="Helical" evidence="1">
    <location>
        <begin position="60"/>
        <end position="79"/>
    </location>
</feature>
<evidence type="ECO:0000259" key="2">
    <source>
        <dbReference type="Pfam" id="PF01578"/>
    </source>
</evidence>
<dbReference type="InterPro" id="IPR002541">
    <property type="entry name" value="Cyt_c_assembly"/>
</dbReference>
<dbReference type="EMBL" id="JABCSC020000002">
    <property type="protein sequence ID" value="NSL55274.1"/>
    <property type="molecule type" value="Genomic_DNA"/>
</dbReference>
<dbReference type="PANTHER" id="PTHR38034:SF1">
    <property type="entry name" value="INNER MEMBRANE PROTEIN YPJD"/>
    <property type="match status" value="1"/>
</dbReference>
<feature type="transmembrane region" description="Helical" evidence="1">
    <location>
        <begin position="211"/>
        <end position="230"/>
    </location>
</feature>
<feature type="transmembrane region" description="Helical" evidence="1">
    <location>
        <begin position="174"/>
        <end position="196"/>
    </location>
</feature>
<gene>
    <name evidence="3" type="primary">ccsA</name>
    <name evidence="3" type="ORF">HJ583_009590</name>
</gene>
<dbReference type="RefSeq" id="WP_170021708.1">
    <property type="nucleotide sequence ID" value="NZ_JABCSC020000002.1"/>
</dbReference>
<dbReference type="InterPro" id="IPR052372">
    <property type="entry name" value="YpjD/HemX"/>
</dbReference>
<sequence length="268" mass="29296">MANILLHLLPASFYLGITALSRSNMLQLPGMRVANRGLQAMALLSHAFVLSEAMFGTGGFQFGLFIALSLSLWLAMLIYSLESLITPLNQLLGYAAPIAAICAFLPALGGGHPQSIDAENWAFRTHIVVAMLAYSLFTLAVFHAVVLAATERNIHHAAALESEELPPLLSLERILFRIIHAAFVFLTLTVGSGLLFSEQIFGKPFVFSHKAVFGIASWVLFAILILGRFLKGWRGKLAIRWLLAGFACLLLAYAGTRFVLEILLERSI</sequence>
<dbReference type="Pfam" id="PF01578">
    <property type="entry name" value="Cytochrom_C_asm"/>
    <property type="match status" value="1"/>
</dbReference>
<dbReference type="PANTHER" id="PTHR38034">
    <property type="entry name" value="INNER MEMBRANE PROTEIN YPJD"/>
    <property type="match status" value="1"/>
</dbReference>
<keyword evidence="4" id="KW-1185">Reference proteome</keyword>
<keyword evidence="1" id="KW-1133">Transmembrane helix</keyword>
<evidence type="ECO:0000313" key="4">
    <source>
        <dbReference type="Proteomes" id="UP000778523"/>
    </source>
</evidence>
<protein>
    <submittedName>
        <fullName evidence="3">Cytochrome c biogenesis protein CcsA</fullName>
    </submittedName>
</protein>
<comment type="caution">
    <text evidence="3">The sequence shown here is derived from an EMBL/GenBank/DDBJ whole genome shotgun (WGS) entry which is preliminary data.</text>
</comment>
<keyword evidence="1" id="KW-0472">Membrane</keyword>
<accession>A0ABX2IF30</accession>
<feature type="transmembrane region" description="Helical" evidence="1">
    <location>
        <begin position="91"/>
        <end position="109"/>
    </location>
</feature>